<keyword evidence="5" id="KW-1185">Reference proteome</keyword>
<dbReference type="PANTHER" id="PTHR30005">
    <property type="entry name" value="EXOPOLYPHOSPHATASE"/>
    <property type="match status" value="1"/>
</dbReference>
<evidence type="ECO:0000256" key="1">
    <source>
        <dbReference type="ARBA" id="ARBA00007125"/>
    </source>
</evidence>
<protein>
    <submittedName>
        <fullName evidence="4">Exopolyphosphatase/guanosine-5'-triphosphate, 3'-diphosphate pyrophosphatase</fullName>
        <ecNumber evidence="4">3.6.1.11</ecNumber>
        <ecNumber evidence="4">3.6.1.40</ecNumber>
    </submittedName>
</protein>
<evidence type="ECO:0000313" key="4">
    <source>
        <dbReference type="EMBL" id="MBB4677379.1"/>
    </source>
</evidence>
<comment type="caution">
    <text evidence="4">The sequence shown here is derived from an EMBL/GenBank/DDBJ whole genome shotgun (WGS) entry which is preliminary data.</text>
</comment>
<proteinExistence type="inferred from homology"/>
<evidence type="ECO:0000256" key="2">
    <source>
        <dbReference type="ARBA" id="ARBA00022801"/>
    </source>
</evidence>
<dbReference type="Proteomes" id="UP000533598">
    <property type="component" value="Unassembled WGS sequence"/>
</dbReference>
<dbReference type="InterPro" id="IPR050273">
    <property type="entry name" value="GppA/Ppx_hydrolase"/>
</dbReference>
<organism evidence="4 5">
    <name type="scientific">Crossiella cryophila</name>
    <dbReference type="NCBI Taxonomy" id="43355"/>
    <lineage>
        <taxon>Bacteria</taxon>
        <taxon>Bacillati</taxon>
        <taxon>Actinomycetota</taxon>
        <taxon>Actinomycetes</taxon>
        <taxon>Pseudonocardiales</taxon>
        <taxon>Pseudonocardiaceae</taxon>
        <taxon>Crossiella</taxon>
    </lineage>
</organism>
<reference evidence="4 5" key="1">
    <citation type="submission" date="2020-08" db="EMBL/GenBank/DDBJ databases">
        <title>Sequencing the genomes of 1000 actinobacteria strains.</title>
        <authorList>
            <person name="Klenk H.-P."/>
        </authorList>
    </citation>
    <scope>NUCLEOTIDE SEQUENCE [LARGE SCALE GENOMIC DNA]</scope>
    <source>
        <strain evidence="4 5">DSM 44230</strain>
    </source>
</reference>
<dbReference type="EC" id="3.6.1.40" evidence="4"/>
<dbReference type="CDD" id="cd24056">
    <property type="entry name" value="ASKHA_NBD_MtPPX1-like"/>
    <property type="match status" value="1"/>
</dbReference>
<name>A0A7W7FW07_9PSEU</name>
<dbReference type="Gene3D" id="3.30.420.150">
    <property type="entry name" value="Exopolyphosphatase. Domain 2"/>
    <property type="match status" value="1"/>
</dbReference>
<dbReference type="GO" id="GO:0008894">
    <property type="term" value="F:guanosine-5'-triphosphate,3'-diphosphate diphosphatase activity"/>
    <property type="evidence" value="ECO:0007669"/>
    <property type="project" value="UniProtKB-EC"/>
</dbReference>
<dbReference type="AlphaFoldDB" id="A0A7W7FW07"/>
<accession>A0A7W7FW07</accession>
<feature type="domain" description="Ppx/GppA phosphatase N-terminal" evidence="3">
    <location>
        <begin position="38"/>
        <end position="315"/>
    </location>
</feature>
<dbReference type="PANTHER" id="PTHR30005:SF0">
    <property type="entry name" value="RETROGRADE REGULATION PROTEIN 2"/>
    <property type="match status" value="1"/>
</dbReference>
<dbReference type="EC" id="3.6.1.11" evidence="4"/>
<dbReference type="InterPro" id="IPR043129">
    <property type="entry name" value="ATPase_NBD"/>
</dbReference>
<dbReference type="RefSeq" id="WP_221489940.1">
    <property type="nucleotide sequence ID" value="NZ_BAAAUI010000035.1"/>
</dbReference>
<evidence type="ECO:0000259" key="3">
    <source>
        <dbReference type="Pfam" id="PF02541"/>
    </source>
</evidence>
<dbReference type="SUPFAM" id="SSF53067">
    <property type="entry name" value="Actin-like ATPase domain"/>
    <property type="match status" value="2"/>
</dbReference>
<dbReference type="Gene3D" id="3.30.420.40">
    <property type="match status" value="1"/>
</dbReference>
<dbReference type="InterPro" id="IPR003695">
    <property type="entry name" value="Ppx_GppA_N"/>
</dbReference>
<comment type="similarity">
    <text evidence="1">Belongs to the GppA/Ppx family.</text>
</comment>
<dbReference type="Pfam" id="PF02541">
    <property type="entry name" value="Ppx-GppA"/>
    <property type="match status" value="1"/>
</dbReference>
<dbReference type="FunFam" id="3.30.420.150:FF:000006">
    <property type="entry name" value="Ppx/GppA family phosphatase"/>
    <property type="match status" value="1"/>
</dbReference>
<sequence>MSRTTDEPTPLSQAVRLGVLDVGSNTAHLQVVDVYPGGSPAPLHTVKAQIGLSEDIDRHGVISPDGLDRLVQAVQECVAEAEAYGVAELVPFGTSSVRDAPNRIEACKLIRRATGVDMSFFSGEAEAGLSFLAARRWYGWQSGRMLVLDIGGGTVELAIGRGEEPELAVSLPLGAWRLTRRYLSQDPPTAQEVKKLRRRLREVLAPTIAAFREQPDPQLVVAVSKIFTQLAKLTAAPDAQGPLVLEYRELRRWIPKLARMTTAERAALPGISVARARTIVAGAVLARILLELLDVPRVEICPWGLREGILLRHLDDSGTAPANGEGGE</sequence>
<keyword evidence="2 4" id="KW-0378">Hydrolase</keyword>
<evidence type="ECO:0000313" key="5">
    <source>
        <dbReference type="Proteomes" id="UP000533598"/>
    </source>
</evidence>
<gene>
    <name evidence="4" type="ORF">HNR67_003497</name>
</gene>
<dbReference type="EMBL" id="JACHMH010000001">
    <property type="protein sequence ID" value="MBB4677379.1"/>
    <property type="molecule type" value="Genomic_DNA"/>
</dbReference>
<dbReference type="GO" id="GO:0004309">
    <property type="term" value="F:exopolyphosphatase activity"/>
    <property type="evidence" value="ECO:0007669"/>
    <property type="project" value="UniProtKB-EC"/>
</dbReference>